<name>A0A8H4KGY8_9HYPO</name>
<proteinExistence type="predicted"/>
<dbReference type="EMBL" id="JAADJG010000284">
    <property type="protein sequence ID" value="KAF4449468.1"/>
    <property type="molecule type" value="Genomic_DNA"/>
</dbReference>
<protein>
    <submittedName>
        <fullName evidence="1">Uncharacterized protein</fullName>
    </submittedName>
</protein>
<keyword evidence="2" id="KW-1185">Reference proteome</keyword>
<dbReference type="Proteomes" id="UP000605986">
    <property type="component" value="Unassembled WGS sequence"/>
</dbReference>
<gene>
    <name evidence="1" type="ORF">F53441_7262</name>
</gene>
<sequence length="404" mass="46027">MGCWDCFCCFCSGPFENPREEWIRHLREDTPPEEWPLGSKLRECNDDDSIPTEIIDGIVTLSERDGAVWEHCVCVTSEAPESFVSPPWQVSPTLKLRDILYTSINLSLAGLILMALLKSRAGIENYTLMNRYSLSIQQLWESFHGEGSRYRLNGDDLMNGLLHCVDYGEMTYRAGQVFEYDFWEIEEGDASSPEPTKVMEWLFARPTFLPAPQKLQLLTIEGPTPGRRVFEIPELLDNILEHIVDVPANVIQSELKASDEIFEAPSAVTAAKALVSLAQVNRSFYQAIVGNRQGLFLKATRNFGWMLPFSPADWSDSEWPDAVLEDTALARGSKIDWRAYMLKCIRKTTPNIRNRWRLHKMAVRFARGRNGHGSNCVWNAGSLGFKPDLQKSDANGWEVDVRWW</sequence>
<evidence type="ECO:0000313" key="1">
    <source>
        <dbReference type="EMBL" id="KAF4449468.1"/>
    </source>
</evidence>
<comment type="caution">
    <text evidence="1">The sequence shown here is derived from an EMBL/GenBank/DDBJ whole genome shotgun (WGS) entry which is preliminary data.</text>
</comment>
<dbReference type="OrthoDB" id="3243178at2759"/>
<dbReference type="AlphaFoldDB" id="A0A8H4KGY8"/>
<evidence type="ECO:0000313" key="2">
    <source>
        <dbReference type="Proteomes" id="UP000605986"/>
    </source>
</evidence>
<accession>A0A8H4KGY8</accession>
<reference evidence="1" key="1">
    <citation type="submission" date="2020-01" db="EMBL/GenBank/DDBJ databases">
        <title>Identification and distribution of gene clusters putatively required for synthesis of sphingolipid metabolism inhibitors in phylogenetically diverse species of the filamentous fungus Fusarium.</title>
        <authorList>
            <person name="Kim H.-S."/>
            <person name="Busman M."/>
            <person name="Brown D.W."/>
            <person name="Divon H."/>
            <person name="Uhlig S."/>
            <person name="Proctor R.H."/>
        </authorList>
    </citation>
    <scope>NUCLEOTIDE SEQUENCE</scope>
    <source>
        <strain evidence="1">NRRL 53441</strain>
    </source>
</reference>
<organism evidence="1 2">
    <name type="scientific">Fusarium austroafricanum</name>
    <dbReference type="NCBI Taxonomy" id="2364996"/>
    <lineage>
        <taxon>Eukaryota</taxon>
        <taxon>Fungi</taxon>
        <taxon>Dikarya</taxon>
        <taxon>Ascomycota</taxon>
        <taxon>Pezizomycotina</taxon>
        <taxon>Sordariomycetes</taxon>
        <taxon>Hypocreomycetidae</taxon>
        <taxon>Hypocreales</taxon>
        <taxon>Nectriaceae</taxon>
        <taxon>Fusarium</taxon>
        <taxon>Fusarium concolor species complex</taxon>
    </lineage>
</organism>